<dbReference type="EMBL" id="JAJSOF020000013">
    <property type="protein sequence ID" value="KAJ4443473.1"/>
    <property type="molecule type" value="Genomic_DNA"/>
</dbReference>
<sequence>MRLKLLHTSWDPVRKAKLCETLDITNTRRIDIIAFKEFTRSGFIIDPTMRFGTNKEQPAEVNKEKKDIYNPTIVYYLQKYQLKELEIIGLLVGAREYVIKEVQDNRECLELNGLHQLLVYANNVKMLGENPQTTRENTGILLEASKEPLAFTEGRAETGGRDRDAT</sequence>
<evidence type="ECO:0000313" key="2">
    <source>
        <dbReference type="Proteomes" id="UP001148838"/>
    </source>
</evidence>
<gene>
    <name evidence="1" type="ORF">ANN_05145</name>
</gene>
<keyword evidence="2" id="KW-1185">Reference proteome</keyword>
<dbReference type="Proteomes" id="UP001148838">
    <property type="component" value="Unassembled WGS sequence"/>
</dbReference>
<proteinExistence type="predicted"/>
<organism evidence="1 2">
    <name type="scientific">Periplaneta americana</name>
    <name type="common">American cockroach</name>
    <name type="synonym">Blatta americana</name>
    <dbReference type="NCBI Taxonomy" id="6978"/>
    <lineage>
        <taxon>Eukaryota</taxon>
        <taxon>Metazoa</taxon>
        <taxon>Ecdysozoa</taxon>
        <taxon>Arthropoda</taxon>
        <taxon>Hexapoda</taxon>
        <taxon>Insecta</taxon>
        <taxon>Pterygota</taxon>
        <taxon>Neoptera</taxon>
        <taxon>Polyneoptera</taxon>
        <taxon>Dictyoptera</taxon>
        <taxon>Blattodea</taxon>
        <taxon>Blattoidea</taxon>
        <taxon>Blattidae</taxon>
        <taxon>Blattinae</taxon>
        <taxon>Periplaneta</taxon>
    </lineage>
</organism>
<evidence type="ECO:0000313" key="1">
    <source>
        <dbReference type="EMBL" id="KAJ4443473.1"/>
    </source>
</evidence>
<comment type="caution">
    <text evidence="1">The sequence shown here is derived from an EMBL/GenBank/DDBJ whole genome shotgun (WGS) entry which is preliminary data.</text>
</comment>
<name>A0ABQ8TAB7_PERAM</name>
<reference evidence="1 2" key="1">
    <citation type="journal article" date="2022" name="Allergy">
        <title>Genome assembly and annotation of Periplaneta americana reveal a comprehensive cockroach allergen profile.</title>
        <authorList>
            <person name="Wang L."/>
            <person name="Xiong Q."/>
            <person name="Saelim N."/>
            <person name="Wang L."/>
            <person name="Nong W."/>
            <person name="Wan A.T."/>
            <person name="Shi M."/>
            <person name="Liu X."/>
            <person name="Cao Q."/>
            <person name="Hui J.H.L."/>
            <person name="Sookrung N."/>
            <person name="Leung T.F."/>
            <person name="Tungtrongchitr A."/>
            <person name="Tsui S.K.W."/>
        </authorList>
    </citation>
    <scope>NUCLEOTIDE SEQUENCE [LARGE SCALE GENOMIC DNA]</scope>
    <source>
        <strain evidence="1">PWHHKU_190912</strain>
    </source>
</reference>
<accession>A0ABQ8TAB7</accession>
<protein>
    <submittedName>
        <fullName evidence="1">Uncharacterized protein</fullName>
    </submittedName>
</protein>